<dbReference type="GO" id="GO:0005509">
    <property type="term" value="F:calcium ion binding"/>
    <property type="evidence" value="ECO:0007669"/>
    <property type="project" value="InterPro"/>
</dbReference>
<dbReference type="FunCoup" id="A0A672HS90">
    <property type="interactions" value="567"/>
</dbReference>
<dbReference type="InterPro" id="IPR011992">
    <property type="entry name" value="EF-hand-dom_pair"/>
</dbReference>
<dbReference type="InterPro" id="IPR002048">
    <property type="entry name" value="EF_hand_dom"/>
</dbReference>
<dbReference type="SMART" id="SM00054">
    <property type="entry name" value="EFh"/>
    <property type="match status" value="2"/>
</dbReference>
<feature type="compositionally biased region" description="Basic and acidic residues" evidence="3">
    <location>
        <begin position="20"/>
        <end position="33"/>
    </location>
</feature>
<dbReference type="PANTHER" id="PTHR12178">
    <property type="entry name" value="EF-HAND DOMAIN-CONTAINING PROTEIN"/>
    <property type="match status" value="1"/>
</dbReference>
<evidence type="ECO:0000256" key="2">
    <source>
        <dbReference type="ARBA" id="ARBA00022837"/>
    </source>
</evidence>
<protein>
    <submittedName>
        <fullName evidence="6">N-terminal EF-hand calcium binding protein 2</fullName>
    </submittedName>
</protein>
<evidence type="ECO:0000256" key="3">
    <source>
        <dbReference type="SAM" id="MobiDB-lite"/>
    </source>
</evidence>
<dbReference type="Gene3D" id="3.30.70.100">
    <property type="match status" value="1"/>
</dbReference>
<evidence type="ECO:0000313" key="6">
    <source>
        <dbReference type="Ensembl" id="ENSSFAP00005031810.1"/>
    </source>
</evidence>
<feature type="compositionally biased region" description="Polar residues" evidence="3">
    <location>
        <begin position="40"/>
        <end position="54"/>
    </location>
</feature>
<dbReference type="OMA" id="CKSFQHV"/>
<dbReference type="Pfam" id="PF13499">
    <property type="entry name" value="EF-hand_7"/>
    <property type="match status" value="1"/>
</dbReference>
<dbReference type="PROSITE" id="PS50222">
    <property type="entry name" value="EF_HAND_2"/>
    <property type="match status" value="2"/>
</dbReference>
<dbReference type="InterPro" id="IPR007138">
    <property type="entry name" value="ABM_dom"/>
</dbReference>
<reference evidence="6" key="3">
    <citation type="submission" date="2025-09" db="UniProtKB">
        <authorList>
            <consortium name="Ensembl"/>
        </authorList>
    </citation>
    <scope>IDENTIFICATION</scope>
</reference>
<dbReference type="PANTHER" id="PTHR12178:SF2">
    <property type="entry name" value="N-TERMINAL EF-HAND CALCIUM-BINDING PROTEIN 2"/>
    <property type="match status" value="1"/>
</dbReference>
<dbReference type="Proteomes" id="UP000472267">
    <property type="component" value="Chromosome 7"/>
</dbReference>
<dbReference type="FunFam" id="1.10.238.10:FF:000770">
    <property type="entry name" value="N-terminal EF-hand calcium binding protein 2"/>
    <property type="match status" value="1"/>
</dbReference>
<keyword evidence="7" id="KW-1185">Reference proteome</keyword>
<dbReference type="FunFam" id="3.30.70.100:FF:000028">
    <property type="entry name" value="N-terminal EF-hand calcium-binding protein 2"/>
    <property type="match status" value="1"/>
</dbReference>
<dbReference type="InParanoid" id="A0A672HS90"/>
<name>A0A672HS90_SALFA</name>
<dbReference type="GO" id="GO:0042984">
    <property type="term" value="P:regulation of amyloid precursor protein biosynthetic process"/>
    <property type="evidence" value="ECO:0007669"/>
    <property type="project" value="TreeGrafter"/>
</dbReference>
<feature type="domain" description="ABM" evidence="5">
    <location>
        <begin position="324"/>
        <end position="412"/>
    </location>
</feature>
<dbReference type="InterPro" id="IPR011008">
    <property type="entry name" value="Dimeric_a/b-barrel"/>
</dbReference>
<dbReference type="PROSITE" id="PS51725">
    <property type="entry name" value="ABM"/>
    <property type="match status" value="1"/>
</dbReference>
<dbReference type="Gene3D" id="1.10.238.10">
    <property type="entry name" value="EF-hand"/>
    <property type="match status" value="1"/>
</dbReference>
<accession>A0A672HS90</accession>
<dbReference type="InterPro" id="IPR039862">
    <property type="entry name" value="NECAB1/2/3"/>
</dbReference>
<reference evidence="6" key="1">
    <citation type="submission" date="2019-06" db="EMBL/GenBank/DDBJ databases">
        <authorList>
            <consortium name="Wellcome Sanger Institute Data Sharing"/>
        </authorList>
    </citation>
    <scope>NUCLEOTIDE SEQUENCE [LARGE SCALE GENOMIC DNA]</scope>
</reference>
<dbReference type="PROSITE" id="PS00018">
    <property type="entry name" value="EF_HAND_1"/>
    <property type="match status" value="1"/>
</dbReference>
<dbReference type="Pfam" id="PF03992">
    <property type="entry name" value="ABM"/>
    <property type="match status" value="1"/>
</dbReference>
<dbReference type="SUPFAM" id="SSF54909">
    <property type="entry name" value="Dimeric alpha+beta barrel"/>
    <property type="match status" value="1"/>
</dbReference>
<evidence type="ECO:0000256" key="1">
    <source>
        <dbReference type="ARBA" id="ARBA00022723"/>
    </source>
</evidence>
<dbReference type="AlphaFoldDB" id="A0A672HS90"/>
<feature type="domain" description="EF-hand" evidence="4">
    <location>
        <begin position="138"/>
        <end position="171"/>
    </location>
</feature>
<proteinExistence type="predicted"/>
<feature type="domain" description="EF-hand" evidence="4">
    <location>
        <begin position="102"/>
        <end position="137"/>
    </location>
</feature>
<gene>
    <name evidence="6" type="primary">necab2</name>
</gene>
<dbReference type="SUPFAM" id="SSF47473">
    <property type="entry name" value="EF-hand"/>
    <property type="match status" value="1"/>
</dbReference>
<evidence type="ECO:0000313" key="7">
    <source>
        <dbReference type="Proteomes" id="UP000472267"/>
    </source>
</evidence>
<evidence type="ECO:0000259" key="4">
    <source>
        <dbReference type="PROSITE" id="PS50222"/>
    </source>
</evidence>
<reference evidence="6" key="2">
    <citation type="submission" date="2025-08" db="UniProtKB">
        <authorList>
            <consortium name="Ensembl"/>
        </authorList>
    </citation>
    <scope>IDENTIFICATION</scope>
</reference>
<evidence type="ECO:0000259" key="5">
    <source>
        <dbReference type="PROSITE" id="PS51725"/>
    </source>
</evidence>
<feature type="region of interest" description="Disordered" evidence="3">
    <location>
        <begin position="20"/>
        <end position="57"/>
    </location>
</feature>
<dbReference type="InterPro" id="IPR018247">
    <property type="entry name" value="EF_Hand_1_Ca_BS"/>
</dbReference>
<sequence>MCEQAARYCRDGVHKLLNKEQAKLRAQESRDQPKPVAGQDSESATAAQSGNSGAQPGGIDGLVRWIVTKMSDNKNISSREYASSKEEVAVAQEQFFAPEPRRGISVILDIFRRADKDDDGKLSLDEFQAFFSDGTLNEEELEKLFHTIDSDNTSNVDTKELCDYFAKHMGDYEGVLASLETLNLSILKAMDFTKKVRVRICVSANLSVRYFRFLKGLGAVHVQKMMNAPFLIPVFHLSSLSPRVSDKRQENAVPDYPPNNRVSAREAVRTINTASGAVEVRKEGLEAQINRLAELIGRLENKTVWFDLHQRLTDTDGTTSASLLLIRQEMVVSQKKLGDFCEALKQYLKNVSAQRDCFHVTAVRLPDGLSFVVYEFWDGEEEWKRHLQSAPNKAFQHVKVDTLCQPEAVSSVAVLMLCNLSRSLLLQ</sequence>
<dbReference type="GO" id="GO:0005737">
    <property type="term" value="C:cytoplasm"/>
    <property type="evidence" value="ECO:0007669"/>
    <property type="project" value="TreeGrafter"/>
</dbReference>
<organism evidence="6 7">
    <name type="scientific">Salarias fasciatus</name>
    <name type="common">Jewelled blenny</name>
    <name type="synonym">Blennius fasciatus</name>
    <dbReference type="NCBI Taxonomy" id="181472"/>
    <lineage>
        <taxon>Eukaryota</taxon>
        <taxon>Metazoa</taxon>
        <taxon>Chordata</taxon>
        <taxon>Craniata</taxon>
        <taxon>Vertebrata</taxon>
        <taxon>Euteleostomi</taxon>
        <taxon>Actinopterygii</taxon>
        <taxon>Neopterygii</taxon>
        <taxon>Teleostei</taxon>
        <taxon>Neoteleostei</taxon>
        <taxon>Acanthomorphata</taxon>
        <taxon>Ovalentaria</taxon>
        <taxon>Blenniimorphae</taxon>
        <taxon>Blenniiformes</taxon>
        <taxon>Blennioidei</taxon>
        <taxon>Blenniidae</taxon>
        <taxon>Salariinae</taxon>
        <taxon>Salarias</taxon>
    </lineage>
</organism>
<dbReference type="CDD" id="cd00051">
    <property type="entry name" value="EFh"/>
    <property type="match status" value="1"/>
</dbReference>
<dbReference type="Ensembl" id="ENSSFAT00005032951.1">
    <property type="protein sequence ID" value="ENSSFAP00005031810.1"/>
    <property type="gene ID" value="ENSSFAG00005016129.1"/>
</dbReference>
<keyword evidence="1" id="KW-0479">Metal-binding</keyword>
<keyword evidence="2" id="KW-0106">Calcium</keyword>